<dbReference type="GO" id="GO:0009279">
    <property type="term" value="C:cell outer membrane"/>
    <property type="evidence" value="ECO:0007669"/>
    <property type="project" value="UniProtKB-SubCell"/>
</dbReference>
<evidence type="ECO:0000256" key="11">
    <source>
        <dbReference type="PROSITE-ProRule" id="PRU01360"/>
    </source>
</evidence>
<keyword evidence="2 11" id="KW-0813">Transport</keyword>
<name>A0A939DF37_9GAMM</name>
<keyword evidence="6" id="KW-0408">Iron</keyword>
<keyword evidence="5 11" id="KW-0812">Transmembrane</keyword>
<dbReference type="Gene3D" id="2.40.170.20">
    <property type="entry name" value="TonB-dependent receptor, beta-barrel domain"/>
    <property type="match status" value="1"/>
</dbReference>
<evidence type="ECO:0000256" key="1">
    <source>
        <dbReference type="ARBA" id="ARBA00004571"/>
    </source>
</evidence>
<reference evidence="14" key="1">
    <citation type="submission" date="2021-02" db="EMBL/GenBank/DDBJ databases">
        <title>PHA producing bacteria isolated from coastal sediment in Guangdong, Shenzhen.</title>
        <authorList>
            <person name="Zheng W."/>
            <person name="Yu S."/>
            <person name="Huang Y."/>
        </authorList>
    </citation>
    <scope>NUCLEOTIDE SEQUENCE</scope>
    <source>
        <strain evidence="14">TN14-10</strain>
    </source>
</reference>
<feature type="domain" description="TonB-dependent receptor plug" evidence="13">
    <location>
        <begin position="45"/>
        <end position="151"/>
    </location>
</feature>
<evidence type="ECO:0000256" key="2">
    <source>
        <dbReference type="ARBA" id="ARBA00022448"/>
    </source>
</evidence>
<keyword evidence="8" id="KW-0798">TonB box</keyword>
<dbReference type="InterPro" id="IPR039426">
    <property type="entry name" value="TonB-dep_rcpt-like"/>
</dbReference>
<dbReference type="EMBL" id="JAFKCZ010000006">
    <property type="protein sequence ID" value="MBN7796899.1"/>
    <property type="molecule type" value="Genomic_DNA"/>
</dbReference>
<evidence type="ECO:0000256" key="7">
    <source>
        <dbReference type="ARBA" id="ARBA00023065"/>
    </source>
</evidence>
<dbReference type="PANTHER" id="PTHR32552">
    <property type="entry name" value="FERRICHROME IRON RECEPTOR-RELATED"/>
    <property type="match status" value="1"/>
</dbReference>
<keyword evidence="10 11" id="KW-0998">Cell outer membrane</keyword>
<keyword evidence="7" id="KW-0406">Ion transport</keyword>
<evidence type="ECO:0000259" key="13">
    <source>
        <dbReference type="Pfam" id="PF07715"/>
    </source>
</evidence>
<comment type="similarity">
    <text evidence="11">Belongs to the TonB-dependent receptor family.</text>
</comment>
<evidence type="ECO:0000256" key="5">
    <source>
        <dbReference type="ARBA" id="ARBA00022692"/>
    </source>
</evidence>
<evidence type="ECO:0000256" key="10">
    <source>
        <dbReference type="ARBA" id="ARBA00023237"/>
    </source>
</evidence>
<keyword evidence="15" id="KW-1185">Reference proteome</keyword>
<keyword evidence="3 11" id="KW-1134">Transmembrane beta strand</keyword>
<dbReference type="InterPro" id="IPR036942">
    <property type="entry name" value="Beta-barrel_TonB_sf"/>
</dbReference>
<evidence type="ECO:0000256" key="12">
    <source>
        <dbReference type="SAM" id="SignalP"/>
    </source>
</evidence>
<comment type="caution">
    <text evidence="14">The sequence shown here is derived from an EMBL/GenBank/DDBJ whole genome shotgun (WGS) entry which is preliminary data.</text>
</comment>
<dbReference type="GO" id="GO:0006826">
    <property type="term" value="P:iron ion transport"/>
    <property type="evidence" value="ECO:0007669"/>
    <property type="project" value="UniProtKB-KW"/>
</dbReference>
<protein>
    <submittedName>
        <fullName evidence="14">TonB-dependent receptor</fullName>
    </submittedName>
</protein>
<comment type="subcellular location">
    <subcellularLocation>
        <location evidence="1 11">Cell outer membrane</location>
        <topology evidence="1 11">Multi-pass membrane protein</topology>
    </subcellularLocation>
</comment>
<evidence type="ECO:0000256" key="9">
    <source>
        <dbReference type="ARBA" id="ARBA00023136"/>
    </source>
</evidence>
<dbReference type="AlphaFoldDB" id="A0A939DF37"/>
<evidence type="ECO:0000256" key="6">
    <source>
        <dbReference type="ARBA" id="ARBA00023004"/>
    </source>
</evidence>
<gene>
    <name evidence="14" type="ORF">JYP50_09870</name>
</gene>
<keyword evidence="14" id="KW-0675">Receptor</keyword>
<dbReference type="PANTHER" id="PTHR32552:SF81">
    <property type="entry name" value="TONB-DEPENDENT OUTER MEMBRANE RECEPTOR"/>
    <property type="match status" value="1"/>
</dbReference>
<dbReference type="SUPFAM" id="SSF56935">
    <property type="entry name" value="Porins"/>
    <property type="match status" value="1"/>
</dbReference>
<organism evidence="14 15">
    <name type="scientific">Parahaliea mediterranea</name>
    <dbReference type="NCBI Taxonomy" id="651086"/>
    <lineage>
        <taxon>Bacteria</taxon>
        <taxon>Pseudomonadati</taxon>
        <taxon>Pseudomonadota</taxon>
        <taxon>Gammaproteobacteria</taxon>
        <taxon>Cellvibrionales</taxon>
        <taxon>Halieaceae</taxon>
        <taxon>Parahaliea</taxon>
    </lineage>
</organism>
<evidence type="ECO:0000256" key="8">
    <source>
        <dbReference type="ARBA" id="ARBA00023077"/>
    </source>
</evidence>
<feature type="signal peptide" evidence="12">
    <location>
        <begin position="1"/>
        <end position="28"/>
    </location>
</feature>
<keyword evidence="9 11" id="KW-0472">Membrane</keyword>
<sequence>MQFPLVAMFRKLLMTVGLQTLLLSTVSAAVLEEVVVTAQKRESSLQDTPIAISAYNESALDSIGTTEFSSISDYTPNVVIAPMPGQNGTVISIRGIGTGDPSSAIDPKVGLYIDGVYVARSTGNLFELDLERIEVLRGPQGTLWGKNTTGGSINVTTAKPGGQLGLEQDIGIGKFGYRYARTRLDSPTMDMGGAGQLSGRLTYLAKRYDGWADRVNSLVAGPEDLGEIDSEYVRLALRGELSNSISLDYSYEDYNRRGTARQDQMLHAIPGLGVAEFTEPSRRLEKFQLDSAGADRLSGKSHTLTATWEIDEDLVVKSITGKRESDTFFQPDLDGTPAQFTSVLLSSLAPHTGGIYDFLGTRDHEQFSQEFQVVGSALAGRVEYTGGLYYFTEKGGENSTAILYLASFDAFTDLSKVYTVENESRAVYGQLSYTPDVLDSRLRLTLGGRYSEDVKQANKTVHNGLATALHGERDWDNISMAGVAEYRLGESVNTYVRIAEGYNAGIFNIRSSQTSTFSTPAAEETLTSYELGLKSELVDRRLRLNFAAFLSDYRDMQQLLFVGGDSTAVNVGDAELSGIELEALVILGEYFTVGANYAHLDYDIKEFINNDTDVSDQATLPFSADKSASAFVEFTAPIHGFGTLSARLDTVHKGRVAFAPLNFESSEADSYTLYNARMELSDMHAGNFEFSLALWGRNLTNEEHRIFGVDFGEFQTGTFGDPRAFGVDITLLLQ</sequence>
<proteinExistence type="inferred from homology"/>
<evidence type="ECO:0000313" key="14">
    <source>
        <dbReference type="EMBL" id="MBN7796899.1"/>
    </source>
</evidence>
<evidence type="ECO:0000256" key="4">
    <source>
        <dbReference type="ARBA" id="ARBA00022496"/>
    </source>
</evidence>
<accession>A0A939DF37</accession>
<keyword evidence="4" id="KW-0410">Iron transport</keyword>
<dbReference type="Pfam" id="PF07715">
    <property type="entry name" value="Plug"/>
    <property type="match status" value="1"/>
</dbReference>
<evidence type="ECO:0000256" key="3">
    <source>
        <dbReference type="ARBA" id="ARBA00022452"/>
    </source>
</evidence>
<keyword evidence="12" id="KW-0732">Signal</keyword>
<feature type="chain" id="PRO_5038064689" evidence="12">
    <location>
        <begin position="29"/>
        <end position="734"/>
    </location>
</feature>
<dbReference type="InterPro" id="IPR012910">
    <property type="entry name" value="Plug_dom"/>
</dbReference>
<dbReference type="PROSITE" id="PS52016">
    <property type="entry name" value="TONB_DEPENDENT_REC_3"/>
    <property type="match status" value="1"/>
</dbReference>
<evidence type="ECO:0000313" key="15">
    <source>
        <dbReference type="Proteomes" id="UP000664303"/>
    </source>
</evidence>
<dbReference type="Proteomes" id="UP000664303">
    <property type="component" value="Unassembled WGS sequence"/>
</dbReference>
<dbReference type="RefSeq" id="WP_206560338.1">
    <property type="nucleotide sequence ID" value="NZ_JAFKCZ010000006.1"/>
</dbReference>